<name>S3CFC5_9BURK</name>
<proteinExistence type="predicted"/>
<reference evidence="1 2" key="1">
    <citation type="submission" date="2013-04" db="EMBL/GenBank/DDBJ databases">
        <title>The Genome Sequence of Sutterella wadsworthensis HGA0223.</title>
        <authorList>
            <consortium name="The Broad Institute Genomics Platform"/>
            <person name="Earl A."/>
            <person name="Ward D."/>
            <person name="Feldgarden M."/>
            <person name="Gevers D."/>
            <person name="Schmidt T.M."/>
            <person name="Dover J."/>
            <person name="Dai D."/>
            <person name="Walker B."/>
            <person name="Young S."/>
            <person name="Zeng Q."/>
            <person name="Gargeya S."/>
            <person name="Fitzgerald M."/>
            <person name="Haas B."/>
            <person name="Abouelleil A."/>
            <person name="Allen A.W."/>
            <person name="Alvarado L."/>
            <person name="Arachchi H.M."/>
            <person name="Berlin A.M."/>
            <person name="Chapman S.B."/>
            <person name="Gainer-Dewar J."/>
            <person name="Goldberg J."/>
            <person name="Griggs A."/>
            <person name="Gujja S."/>
            <person name="Hansen M."/>
            <person name="Howarth C."/>
            <person name="Imamovic A."/>
            <person name="Ireland A."/>
            <person name="Larimer J."/>
            <person name="McCowan C."/>
            <person name="Murphy C."/>
            <person name="Pearson M."/>
            <person name="Poon T.W."/>
            <person name="Priest M."/>
            <person name="Roberts A."/>
            <person name="Saif S."/>
            <person name="Shea T."/>
            <person name="Sisk P."/>
            <person name="Sykes S."/>
            <person name="Wortman J."/>
            <person name="Nusbaum C."/>
            <person name="Birren B."/>
        </authorList>
    </citation>
    <scope>NUCLEOTIDE SEQUENCE [LARGE SCALE GENOMIC DNA]</scope>
    <source>
        <strain evidence="1 2">HGA0223</strain>
    </source>
</reference>
<evidence type="ECO:0000313" key="2">
    <source>
        <dbReference type="Proteomes" id="UP000014400"/>
    </source>
</evidence>
<dbReference type="Proteomes" id="UP000014400">
    <property type="component" value="Unassembled WGS sequence"/>
</dbReference>
<evidence type="ECO:0000313" key="1">
    <source>
        <dbReference type="EMBL" id="EPD99194.1"/>
    </source>
</evidence>
<dbReference type="EMBL" id="ATCF01000017">
    <property type="protein sequence ID" value="EPD99194.1"/>
    <property type="molecule type" value="Genomic_DNA"/>
</dbReference>
<organism evidence="1 2">
    <name type="scientific">Sutterella wadsworthensis HGA0223</name>
    <dbReference type="NCBI Taxonomy" id="1203554"/>
    <lineage>
        <taxon>Bacteria</taxon>
        <taxon>Pseudomonadati</taxon>
        <taxon>Pseudomonadota</taxon>
        <taxon>Betaproteobacteria</taxon>
        <taxon>Burkholderiales</taxon>
        <taxon>Sutterellaceae</taxon>
        <taxon>Sutterella</taxon>
    </lineage>
</organism>
<accession>S3CFC5</accession>
<dbReference type="AlphaFoldDB" id="S3CFC5"/>
<comment type="caution">
    <text evidence="1">The sequence shown here is derived from an EMBL/GenBank/DDBJ whole genome shotgun (WGS) entry which is preliminary data.</text>
</comment>
<dbReference type="HOGENOM" id="CLU_3240576_0_0_4"/>
<dbReference type="eggNOG" id="ENOG5030YKR">
    <property type="taxonomic scope" value="Bacteria"/>
</dbReference>
<dbReference type="STRING" id="1203554.HMPREF1476_01231"/>
<sequence length="43" mass="4664">MIALSVELPQTGPEIAAHLLGGRPYGHQVLIREDGAAVFRHKD</sequence>
<keyword evidence="2" id="KW-1185">Reference proteome</keyword>
<dbReference type="PATRIC" id="fig|1203554.3.peg.1290"/>
<protein>
    <submittedName>
        <fullName evidence="1">Uncharacterized protein</fullName>
    </submittedName>
</protein>
<gene>
    <name evidence="1" type="ORF">HMPREF1476_01231</name>
</gene>